<accession>A0ACC2MCY7</accession>
<dbReference type="EMBL" id="CM056810">
    <property type="protein sequence ID" value="KAJ8643569.1"/>
    <property type="molecule type" value="Genomic_DNA"/>
</dbReference>
<evidence type="ECO:0000313" key="2">
    <source>
        <dbReference type="Proteomes" id="UP001234297"/>
    </source>
</evidence>
<organism evidence="1 2">
    <name type="scientific">Persea americana</name>
    <name type="common">Avocado</name>
    <dbReference type="NCBI Taxonomy" id="3435"/>
    <lineage>
        <taxon>Eukaryota</taxon>
        <taxon>Viridiplantae</taxon>
        <taxon>Streptophyta</taxon>
        <taxon>Embryophyta</taxon>
        <taxon>Tracheophyta</taxon>
        <taxon>Spermatophyta</taxon>
        <taxon>Magnoliopsida</taxon>
        <taxon>Magnoliidae</taxon>
        <taxon>Laurales</taxon>
        <taxon>Lauraceae</taxon>
        <taxon>Persea</taxon>
    </lineage>
</organism>
<sequence>MSSSAIWTLKGSVEKNLQPKIQFFLDFGLSATQLVKLIGSGPYILNVGLKSRLVLSFNFPKELLHTNEKVIKALGQSSWFINRNFEKSVIPNISLLQELGIPISNIARLVMDPPRRVAVNADRFSELVTRVKELGFDPCSPSMFTEAICAVGMSPSTWETKFTVYRRFGWSEKDIFFAFQKWPCCMMVLENKIERWMDFFLSKLGLKPSDISSCPNFLLYSLEHRIIPRCTVIQTLASNNLIPKDLTLCQLQQVIQMGKREVKPCLLKEEKSSDCGSKSHIIQRSIDFLIVGFNSQKTQKPKVFFPVGQICWSYFVKE</sequence>
<comment type="caution">
    <text evidence="1">The sequence shown here is derived from an EMBL/GenBank/DDBJ whole genome shotgun (WGS) entry which is preliminary data.</text>
</comment>
<evidence type="ECO:0000313" key="1">
    <source>
        <dbReference type="EMBL" id="KAJ8643569.1"/>
    </source>
</evidence>
<keyword evidence="2" id="KW-1185">Reference proteome</keyword>
<name>A0ACC2MCY7_PERAE</name>
<gene>
    <name evidence="1" type="ORF">MRB53_005317</name>
</gene>
<reference evidence="1 2" key="1">
    <citation type="journal article" date="2022" name="Hortic Res">
        <title>A haplotype resolved chromosomal level avocado genome allows analysis of novel avocado genes.</title>
        <authorList>
            <person name="Nath O."/>
            <person name="Fletcher S.J."/>
            <person name="Hayward A."/>
            <person name="Shaw L.M."/>
            <person name="Masouleh A.K."/>
            <person name="Furtado A."/>
            <person name="Henry R.J."/>
            <person name="Mitter N."/>
        </authorList>
    </citation>
    <scope>NUCLEOTIDE SEQUENCE [LARGE SCALE GENOMIC DNA]</scope>
    <source>
        <strain evidence="2">cv. Hass</strain>
    </source>
</reference>
<protein>
    <submittedName>
        <fullName evidence="1">Uncharacterized protein</fullName>
    </submittedName>
</protein>
<proteinExistence type="predicted"/>
<dbReference type="Proteomes" id="UP001234297">
    <property type="component" value="Chromosome 2"/>
</dbReference>